<evidence type="ECO:0000256" key="4">
    <source>
        <dbReference type="ARBA" id="ARBA00023136"/>
    </source>
</evidence>
<name>A0ABS2NR97_9FIRM</name>
<dbReference type="RefSeq" id="WP_204402754.1">
    <property type="nucleotide sequence ID" value="NZ_JAFBEE010000013.1"/>
</dbReference>
<dbReference type="EMBL" id="JAFBEE010000013">
    <property type="protein sequence ID" value="MBM7615485.1"/>
    <property type="molecule type" value="Genomic_DNA"/>
</dbReference>
<evidence type="ECO:0000256" key="2">
    <source>
        <dbReference type="ARBA" id="ARBA00022692"/>
    </source>
</evidence>
<feature type="transmembrane region" description="Helical" evidence="5">
    <location>
        <begin position="130"/>
        <end position="148"/>
    </location>
</feature>
<evidence type="ECO:0000256" key="3">
    <source>
        <dbReference type="ARBA" id="ARBA00022989"/>
    </source>
</evidence>
<evidence type="ECO:0000256" key="1">
    <source>
        <dbReference type="ARBA" id="ARBA00004127"/>
    </source>
</evidence>
<comment type="caution">
    <text evidence="6">The sequence shown here is derived from an EMBL/GenBank/DDBJ whole genome shotgun (WGS) entry which is preliminary data.</text>
</comment>
<dbReference type="Proteomes" id="UP001314796">
    <property type="component" value="Unassembled WGS sequence"/>
</dbReference>
<keyword evidence="3 5" id="KW-1133">Transmembrane helix</keyword>
<keyword evidence="4 5" id="KW-0472">Membrane</keyword>
<comment type="subcellular location">
    <subcellularLocation>
        <location evidence="1">Endomembrane system</location>
        <topology evidence="1">Multi-pass membrane protein</topology>
    </subcellularLocation>
</comment>
<dbReference type="Pfam" id="PF04191">
    <property type="entry name" value="PEMT"/>
    <property type="match status" value="1"/>
</dbReference>
<dbReference type="Gene3D" id="1.20.120.1630">
    <property type="match status" value="1"/>
</dbReference>
<dbReference type="InterPro" id="IPR007318">
    <property type="entry name" value="Phopholipid_MeTrfase"/>
</dbReference>
<keyword evidence="7" id="KW-1185">Reference proteome</keyword>
<reference evidence="6 7" key="1">
    <citation type="submission" date="2021-01" db="EMBL/GenBank/DDBJ databases">
        <title>Genomic Encyclopedia of Type Strains, Phase IV (KMG-IV): sequencing the most valuable type-strain genomes for metagenomic binning, comparative biology and taxonomic classification.</title>
        <authorList>
            <person name="Goeker M."/>
        </authorList>
    </citation>
    <scope>NUCLEOTIDE SEQUENCE [LARGE SCALE GENOMIC DNA]</scope>
    <source>
        <strain evidence="6 7">DSM 25890</strain>
    </source>
</reference>
<sequence>MKYIVSGSLAFVFLYLFDVYTLKNKVIRRRIFGILGLATLIYSAIMATVVSEKIYLPLAIRIIGGLLLVVAIFLLVYSLFLELPFSKTYGEKEHSNKLVDTGTYALCRHPGVLWFGFIFLFFFLTTGAKLLVPAGIIWTLLDVIHVYIQEKQFFPKMFPQYKDYIKKTPMLIPTQDSIKKCKATL</sequence>
<organism evidence="6 7">
    <name type="scientific">Alkaliphilus hydrothermalis</name>
    <dbReference type="NCBI Taxonomy" id="1482730"/>
    <lineage>
        <taxon>Bacteria</taxon>
        <taxon>Bacillati</taxon>
        <taxon>Bacillota</taxon>
        <taxon>Clostridia</taxon>
        <taxon>Peptostreptococcales</taxon>
        <taxon>Natronincolaceae</taxon>
        <taxon>Alkaliphilus</taxon>
    </lineage>
</organism>
<evidence type="ECO:0000313" key="6">
    <source>
        <dbReference type="EMBL" id="MBM7615485.1"/>
    </source>
</evidence>
<keyword evidence="2 5" id="KW-0812">Transmembrane</keyword>
<feature type="transmembrane region" description="Helical" evidence="5">
    <location>
        <begin position="6"/>
        <end position="22"/>
    </location>
</feature>
<evidence type="ECO:0000313" key="7">
    <source>
        <dbReference type="Proteomes" id="UP001314796"/>
    </source>
</evidence>
<evidence type="ECO:0000256" key="5">
    <source>
        <dbReference type="SAM" id="Phobius"/>
    </source>
</evidence>
<protein>
    <submittedName>
        <fullName evidence="6">Protein-S-isoprenylcysteine O-methyltransferase Ste14</fullName>
    </submittedName>
</protein>
<feature type="transmembrane region" description="Helical" evidence="5">
    <location>
        <begin position="31"/>
        <end position="50"/>
    </location>
</feature>
<accession>A0ABS2NR97</accession>
<proteinExistence type="predicted"/>
<gene>
    <name evidence="6" type="ORF">JOC73_002055</name>
</gene>
<feature type="transmembrane region" description="Helical" evidence="5">
    <location>
        <begin position="62"/>
        <end position="85"/>
    </location>
</feature>